<accession>X2LBH8</accession>
<dbReference type="Gene3D" id="3.30.450.40">
    <property type="match status" value="2"/>
</dbReference>
<feature type="domain" description="GAF" evidence="2">
    <location>
        <begin position="196"/>
        <end position="338"/>
    </location>
</feature>
<dbReference type="InterPro" id="IPR036457">
    <property type="entry name" value="PPM-type-like_dom_sf"/>
</dbReference>
<dbReference type="Gene3D" id="3.60.40.10">
    <property type="entry name" value="PPM-type phosphatase domain"/>
    <property type="match status" value="1"/>
</dbReference>
<proteinExistence type="predicted"/>
<dbReference type="InterPro" id="IPR029016">
    <property type="entry name" value="GAF-like_dom_sf"/>
</dbReference>
<dbReference type="AlphaFoldDB" id="X2LBH8"/>
<dbReference type="SMART" id="SM00331">
    <property type="entry name" value="PP2C_SIG"/>
    <property type="match status" value="1"/>
</dbReference>
<feature type="domain" description="PPM-type phosphatase" evidence="3">
    <location>
        <begin position="367"/>
        <end position="597"/>
    </location>
</feature>
<dbReference type="InterPro" id="IPR003018">
    <property type="entry name" value="GAF"/>
</dbReference>
<dbReference type="SUPFAM" id="SSF55781">
    <property type="entry name" value="GAF domain-like"/>
    <property type="match status" value="2"/>
</dbReference>
<evidence type="ECO:0000259" key="2">
    <source>
        <dbReference type="SMART" id="SM00065"/>
    </source>
</evidence>
<dbReference type="InterPro" id="IPR052016">
    <property type="entry name" value="Bact_Sigma-Reg"/>
</dbReference>
<sequence>MSESSISSHEASPTDLLTTLFALGREVTSVLDLTELLHKIPELIARLTKFHAFAVYLLDPARNELSIAYSVGYPDEVARTLRLRVGHGLVGAAVAEGQPVLVNDVHADPRYVEAVPGSNAELVVPLRRKGRVIGALNLLSDTPGQFTETDEAILRQFGAHVAVAIENAKLFEKEREHTSTLETLSDVAREFGSILNLEELLTRIANLTRRVIDYRTFGILLLNEETQELEMKVAVRYGDTTTAPHVHVGSGLVGHAALYKEAVLVPDVSADPRYIKVVDDARSELVIPLLLKDRCLGVFDLESPELDAFNKSHVEILTLLASQAAVAIENARLYQTIRANELRLGKEIRFAQRVQAALLPTELPKRMKGVDVAARFAPALELGGDLYDFLAPEPNSLIVAVGDVSGKGVPAALYGAFAGELVRSRTFRRRFTAERSSPAGVLASMNTILHERQLGDYYCTLCYALFDLKRRTVTIANSGLPYPIRSASKVGSDGPDASVPAQIELAGIPLGSFPGSSYDEATFPLSSGDVFVFFTDGVSEAQDAQGQEFGIGRLLGVIEQSRDRTARELVDAIFAAVQDFRGETTPNDDMTAVAIRITG</sequence>
<dbReference type="Pfam" id="PF07228">
    <property type="entry name" value="SpoIIE"/>
    <property type="match status" value="1"/>
</dbReference>
<organism evidence="4">
    <name type="scientific">uncultured bacterium lac121</name>
    <dbReference type="NCBI Taxonomy" id="1447236"/>
    <lineage>
        <taxon>Bacteria</taxon>
        <taxon>environmental samples</taxon>
    </lineage>
</organism>
<dbReference type="Pfam" id="PF13185">
    <property type="entry name" value="GAF_2"/>
    <property type="match status" value="2"/>
</dbReference>
<evidence type="ECO:0000313" key="4">
    <source>
        <dbReference type="EMBL" id="AHN97855.1"/>
    </source>
</evidence>
<dbReference type="SMART" id="SM00065">
    <property type="entry name" value="GAF"/>
    <property type="match status" value="2"/>
</dbReference>
<reference evidence="4" key="1">
    <citation type="submission" date="2013-10" db="EMBL/GenBank/DDBJ databases">
        <title>Functional metagenomics reveals novel beta-galactosidases not predictable from gene sequences.</title>
        <authorList>
            <person name="Cheng J."/>
            <person name="Engel K."/>
            <person name="Romantsov T."/>
            <person name="Neufeld J.D."/>
            <person name="Rose D.R."/>
            <person name="Charles T.C."/>
        </authorList>
    </citation>
    <scope>NUCLEOTIDE SEQUENCE</scope>
</reference>
<protein>
    <submittedName>
        <fullName evidence="4">Sigma factor sigB regulation protein rsbU</fullName>
    </submittedName>
</protein>
<name>X2LBH8_9BACT</name>
<feature type="domain" description="GAF" evidence="2">
    <location>
        <begin position="32"/>
        <end position="175"/>
    </location>
</feature>
<evidence type="ECO:0000256" key="1">
    <source>
        <dbReference type="ARBA" id="ARBA00022801"/>
    </source>
</evidence>
<keyword evidence="1" id="KW-0378">Hydrolase</keyword>
<evidence type="ECO:0000259" key="3">
    <source>
        <dbReference type="SMART" id="SM00331"/>
    </source>
</evidence>
<dbReference type="EMBL" id="KF796602">
    <property type="protein sequence ID" value="AHN97855.1"/>
    <property type="molecule type" value="Genomic_DNA"/>
</dbReference>
<dbReference type="GO" id="GO:0016791">
    <property type="term" value="F:phosphatase activity"/>
    <property type="evidence" value="ECO:0007669"/>
    <property type="project" value="TreeGrafter"/>
</dbReference>
<dbReference type="PANTHER" id="PTHR43156">
    <property type="entry name" value="STAGE II SPORULATION PROTEIN E-RELATED"/>
    <property type="match status" value="1"/>
</dbReference>
<dbReference type="SUPFAM" id="SSF81606">
    <property type="entry name" value="PP2C-like"/>
    <property type="match status" value="1"/>
</dbReference>
<dbReference type="InterPro" id="IPR001932">
    <property type="entry name" value="PPM-type_phosphatase-like_dom"/>
</dbReference>
<dbReference type="PANTHER" id="PTHR43156:SF2">
    <property type="entry name" value="STAGE II SPORULATION PROTEIN E"/>
    <property type="match status" value="1"/>
</dbReference>